<keyword evidence="4" id="KW-0460">Magnesium</keyword>
<dbReference type="Pfam" id="PF00025">
    <property type="entry name" value="Arf"/>
    <property type="match status" value="1"/>
</dbReference>
<evidence type="ECO:0000313" key="5">
    <source>
        <dbReference type="EMBL" id="KAA0149379.1"/>
    </source>
</evidence>
<feature type="binding site" evidence="3">
    <location>
        <begin position="18"/>
        <end position="25"/>
    </location>
    <ligand>
        <name>GTP</name>
        <dbReference type="ChEBI" id="CHEBI:37565"/>
    </ligand>
</feature>
<keyword evidence="1 3" id="KW-0547">Nucleotide-binding</keyword>
<accession>A0A5A8C9W1</accession>
<proteinExistence type="predicted"/>
<feature type="binding site" evidence="3">
    <location>
        <position position="68"/>
    </location>
    <ligand>
        <name>GTP</name>
        <dbReference type="ChEBI" id="CHEBI:37565"/>
    </ligand>
</feature>
<name>A0A5A8C9W1_CAFRO</name>
<keyword evidence="4" id="KW-0479">Metal-binding</keyword>
<gene>
    <name evidence="5" type="ORF">FNF28_07361</name>
</gene>
<dbReference type="SMART" id="SM00178">
    <property type="entry name" value="SAR"/>
    <property type="match status" value="1"/>
</dbReference>
<organism evidence="5 6">
    <name type="scientific">Cafeteria roenbergensis</name>
    <name type="common">Marine flagellate</name>
    <dbReference type="NCBI Taxonomy" id="33653"/>
    <lineage>
        <taxon>Eukaryota</taxon>
        <taxon>Sar</taxon>
        <taxon>Stramenopiles</taxon>
        <taxon>Bigyra</taxon>
        <taxon>Opalozoa</taxon>
        <taxon>Bicosoecida</taxon>
        <taxon>Cafeteriaceae</taxon>
        <taxon>Cafeteria</taxon>
    </lineage>
</organism>
<evidence type="ECO:0000256" key="2">
    <source>
        <dbReference type="ARBA" id="ARBA00023134"/>
    </source>
</evidence>
<dbReference type="SUPFAM" id="SSF52540">
    <property type="entry name" value="P-loop containing nucleoside triphosphate hydrolases"/>
    <property type="match status" value="1"/>
</dbReference>
<evidence type="ECO:0000256" key="4">
    <source>
        <dbReference type="PIRSR" id="PIRSR606689-2"/>
    </source>
</evidence>
<evidence type="ECO:0000313" key="6">
    <source>
        <dbReference type="Proteomes" id="UP000324907"/>
    </source>
</evidence>
<comment type="caution">
    <text evidence="5">The sequence shown here is derived from an EMBL/GenBank/DDBJ whole genome shotgun (WGS) entry which is preliminary data.</text>
</comment>
<dbReference type="GO" id="GO:0046872">
    <property type="term" value="F:metal ion binding"/>
    <property type="evidence" value="ECO:0007669"/>
    <property type="project" value="UniProtKB-KW"/>
</dbReference>
<dbReference type="InterPro" id="IPR006689">
    <property type="entry name" value="Small_GTPase_ARF/SAR"/>
</dbReference>
<evidence type="ECO:0000256" key="3">
    <source>
        <dbReference type="PIRSR" id="PIRSR606689-1"/>
    </source>
</evidence>
<dbReference type="AlphaFoldDB" id="A0A5A8C9W1"/>
<feature type="binding site" evidence="4">
    <location>
        <position position="25"/>
    </location>
    <ligand>
        <name>Mg(2+)</name>
        <dbReference type="ChEBI" id="CHEBI:18420"/>
    </ligand>
</feature>
<feature type="binding site" evidence="4">
    <location>
        <position position="46"/>
    </location>
    <ligand>
        <name>Mg(2+)</name>
        <dbReference type="ChEBI" id="CHEBI:18420"/>
    </ligand>
</feature>
<reference evidence="5 6" key="1">
    <citation type="submission" date="2019-07" db="EMBL/GenBank/DDBJ databases">
        <title>Genomes of Cafeteria roenbergensis.</title>
        <authorList>
            <person name="Fischer M.G."/>
            <person name="Hackl T."/>
            <person name="Roman M."/>
        </authorList>
    </citation>
    <scope>NUCLEOTIDE SEQUENCE [LARGE SCALE GENOMIC DNA]</scope>
    <source>
        <strain evidence="5 6">RCC970-E3</strain>
    </source>
</reference>
<keyword evidence="2 3" id="KW-0342">GTP-binding</keyword>
<dbReference type="InterPro" id="IPR024156">
    <property type="entry name" value="Small_GTPase_ARF"/>
</dbReference>
<feature type="binding site" evidence="3">
    <location>
        <begin position="124"/>
        <end position="127"/>
    </location>
    <ligand>
        <name>GTP</name>
        <dbReference type="ChEBI" id="CHEBI:37565"/>
    </ligand>
</feature>
<dbReference type="SMART" id="SM00177">
    <property type="entry name" value="ARF"/>
    <property type="match status" value="1"/>
</dbReference>
<dbReference type="PROSITE" id="PS51417">
    <property type="entry name" value="ARF"/>
    <property type="match status" value="1"/>
</dbReference>
<dbReference type="GO" id="GO:0005525">
    <property type="term" value="F:GTP binding"/>
    <property type="evidence" value="ECO:0007669"/>
    <property type="project" value="UniProtKB-KW"/>
</dbReference>
<dbReference type="EMBL" id="VLTL01000247">
    <property type="protein sequence ID" value="KAA0149379.1"/>
    <property type="molecule type" value="Genomic_DNA"/>
</dbReference>
<dbReference type="PANTHER" id="PTHR11711">
    <property type="entry name" value="ADP RIBOSYLATION FACTOR-RELATED"/>
    <property type="match status" value="1"/>
</dbReference>
<protein>
    <submittedName>
        <fullName evidence="5">Uncharacterized protein</fullName>
    </submittedName>
</protein>
<dbReference type="GO" id="GO:0003924">
    <property type="term" value="F:GTPase activity"/>
    <property type="evidence" value="ECO:0007669"/>
    <property type="project" value="InterPro"/>
</dbReference>
<dbReference type="InterPro" id="IPR027417">
    <property type="entry name" value="P-loop_NTPase"/>
</dbReference>
<dbReference type="Gene3D" id="3.40.50.300">
    <property type="entry name" value="P-loop containing nucleotide triphosphate hydrolases"/>
    <property type="match status" value="1"/>
</dbReference>
<sequence>MGACMSTEAARRKVIVVGLEGAGKSSLALVVERPGAFAKAPATIPSGQVSVVNREYRGLRFTFWDLGGGAPLRPYWRHHFVGAQAVVFVVDASAPDMLDEAREALRACATDDQLSWPPFCVLVNKADAPGAMALSDVTAALEVDEILGESRQWTAISTSTATDPPKGIQQCMDWLVENTKPL</sequence>
<dbReference type="Proteomes" id="UP000324907">
    <property type="component" value="Unassembled WGS sequence"/>
</dbReference>
<evidence type="ECO:0000256" key="1">
    <source>
        <dbReference type="ARBA" id="ARBA00022741"/>
    </source>
</evidence>